<evidence type="ECO:0000313" key="2">
    <source>
        <dbReference type="Proteomes" id="UP001347796"/>
    </source>
</evidence>
<reference evidence="1 2" key="1">
    <citation type="submission" date="2024-01" db="EMBL/GenBank/DDBJ databases">
        <title>The genome of the rayed Mediterranean limpet Patella caerulea (Linnaeus, 1758).</title>
        <authorList>
            <person name="Anh-Thu Weber A."/>
            <person name="Halstead-Nussloch G."/>
        </authorList>
    </citation>
    <scope>NUCLEOTIDE SEQUENCE [LARGE SCALE GENOMIC DNA]</scope>
    <source>
        <strain evidence="1">AATW-2023a</strain>
        <tissue evidence="1">Whole specimen</tissue>
    </source>
</reference>
<organism evidence="1 2">
    <name type="scientific">Patella caerulea</name>
    <name type="common">Rayed Mediterranean limpet</name>
    <dbReference type="NCBI Taxonomy" id="87958"/>
    <lineage>
        <taxon>Eukaryota</taxon>
        <taxon>Metazoa</taxon>
        <taxon>Spiralia</taxon>
        <taxon>Lophotrochozoa</taxon>
        <taxon>Mollusca</taxon>
        <taxon>Gastropoda</taxon>
        <taxon>Patellogastropoda</taxon>
        <taxon>Patelloidea</taxon>
        <taxon>Patellidae</taxon>
        <taxon>Patella</taxon>
    </lineage>
</organism>
<accession>A0AAN8K6W7</accession>
<sequence length="190" mass="21399">MANITKEEKMRVLTGMHYENKELLYEEAKKSLKKFKSETILDKSSSSAPEPSIKLEPAFLAENEEALLAAGYTKFRQPNQYGYRRGRGGFRRGFGYNRGYQRERTPITGRSTTPTVSATKKVNATGFDGRILTCSSCGSYRHMLLDCRDSWENMAKVNISEEQEEHAVLFTGKAGFSQLGTEARQCGVLM</sequence>
<dbReference type="AlphaFoldDB" id="A0AAN8K6W7"/>
<name>A0AAN8K6W7_PATCE</name>
<dbReference type="EMBL" id="JAZGQO010000002">
    <property type="protein sequence ID" value="KAK6191221.1"/>
    <property type="molecule type" value="Genomic_DNA"/>
</dbReference>
<gene>
    <name evidence="1" type="ORF">SNE40_002957</name>
</gene>
<comment type="caution">
    <text evidence="1">The sequence shown here is derived from an EMBL/GenBank/DDBJ whole genome shotgun (WGS) entry which is preliminary data.</text>
</comment>
<protein>
    <submittedName>
        <fullName evidence="1">Uncharacterized protein</fullName>
    </submittedName>
</protein>
<keyword evidence="2" id="KW-1185">Reference proteome</keyword>
<evidence type="ECO:0000313" key="1">
    <source>
        <dbReference type="EMBL" id="KAK6191221.1"/>
    </source>
</evidence>
<proteinExistence type="predicted"/>
<dbReference type="Proteomes" id="UP001347796">
    <property type="component" value="Unassembled WGS sequence"/>
</dbReference>